<accession>A0AAV7PMU1</accession>
<gene>
    <name evidence="2" type="ORF">NDU88_007112</name>
</gene>
<keyword evidence="3" id="KW-1185">Reference proteome</keyword>
<organism evidence="2 3">
    <name type="scientific">Pleurodeles waltl</name>
    <name type="common">Iberian ribbed newt</name>
    <dbReference type="NCBI Taxonomy" id="8319"/>
    <lineage>
        <taxon>Eukaryota</taxon>
        <taxon>Metazoa</taxon>
        <taxon>Chordata</taxon>
        <taxon>Craniata</taxon>
        <taxon>Vertebrata</taxon>
        <taxon>Euteleostomi</taxon>
        <taxon>Amphibia</taxon>
        <taxon>Batrachia</taxon>
        <taxon>Caudata</taxon>
        <taxon>Salamandroidea</taxon>
        <taxon>Salamandridae</taxon>
        <taxon>Pleurodelinae</taxon>
        <taxon>Pleurodeles</taxon>
    </lineage>
</organism>
<dbReference type="EMBL" id="JANPWB010000011">
    <property type="protein sequence ID" value="KAJ1128737.1"/>
    <property type="molecule type" value="Genomic_DNA"/>
</dbReference>
<sequence>MLRAHRADSTGSAQLKRLVSPHAVLSRETGSRVAGPLRSSLAPSPDPTGLLRRALVGWAGFMNGVT</sequence>
<evidence type="ECO:0000256" key="1">
    <source>
        <dbReference type="SAM" id="MobiDB-lite"/>
    </source>
</evidence>
<feature type="region of interest" description="Disordered" evidence="1">
    <location>
        <begin position="1"/>
        <end position="45"/>
    </location>
</feature>
<comment type="caution">
    <text evidence="2">The sequence shown here is derived from an EMBL/GenBank/DDBJ whole genome shotgun (WGS) entry which is preliminary data.</text>
</comment>
<proteinExistence type="predicted"/>
<dbReference type="AlphaFoldDB" id="A0AAV7PMU1"/>
<reference evidence="2" key="1">
    <citation type="journal article" date="2022" name="bioRxiv">
        <title>Sequencing and chromosome-scale assembly of the giantPleurodeles waltlgenome.</title>
        <authorList>
            <person name="Brown T."/>
            <person name="Elewa A."/>
            <person name="Iarovenko S."/>
            <person name="Subramanian E."/>
            <person name="Araus A.J."/>
            <person name="Petzold A."/>
            <person name="Susuki M."/>
            <person name="Suzuki K.-i.T."/>
            <person name="Hayashi T."/>
            <person name="Toyoda A."/>
            <person name="Oliveira C."/>
            <person name="Osipova E."/>
            <person name="Leigh N.D."/>
            <person name="Simon A."/>
            <person name="Yun M.H."/>
        </authorList>
    </citation>
    <scope>NUCLEOTIDE SEQUENCE</scope>
    <source>
        <strain evidence="2">20211129_DDA</strain>
        <tissue evidence="2">Liver</tissue>
    </source>
</reference>
<dbReference type="Proteomes" id="UP001066276">
    <property type="component" value="Chromosome 7"/>
</dbReference>
<protein>
    <submittedName>
        <fullName evidence="2">Uncharacterized protein</fullName>
    </submittedName>
</protein>
<evidence type="ECO:0000313" key="2">
    <source>
        <dbReference type="EMBL" id="KAJ1128737.1"/>
    </source>
</evidence>
<evidence type="ECO:0000313" key="3">
    <source>
        <dbReference type="Proteomes" id="UP001066276"/>
    </source>
</evidence>
<name>A0AAV7PMU1_PLEWA</name>